<evidence type="ECO:0000259" key="2">
    <source>
        <dbReference type="PROSITE" id="PS50158"/>
    </source>
</evidence>
<dbReference type="OrthoDB" id="427960at2759"/>
<dbReference type="EMBL" id="GL732733">
    <property type="protein sequence ID" value="EFX65723.1"/>
    <property type="molecule type" value="Genomic_DNA"/>
</dbReference>
<dbReference type="GO" id="GO:0008270">
    <property type="term" value="F:zinc ion binding"/>
    <property type="evidence" value="ECO:0007669"/>
    <property type="project" value="UniProtKB-KW"/>
</dbReference>
<dbReference type="SMART" id="SM00343">
    <property type="entry name" value="ZnF_C2HC"/>
    <property type="match status" value="1"/>
</dbReference>
<keyword evidence="1" id="KW-0863">Zinc-finger</keyword>
<evidence type="ECO:0000256" key="1">
    <source>
        <dbReference type="PROSITE-ProRule" id="PRU00047"/>
    </source>
</evidence>
<dbReference type="InParanoid" id="E9HRB7"/>
<proteinExistence type="predicted"/>
<dbReference type="GO" id="GO:0003676">
    <property type="term" value="F:nucleic acid binding"/>
    <property type="evidence" value="ECO:0007669"/>
    <property type="project" value="InterPro"/>
</dbReference>
<gene>
    <name evidence="3" type="ORF">DAPPUDRAFT_117038</name>
</gene>
<feature type="domain" description="CCHC-type" evidence="2">
    <location>
        <begin position="122"/>
        <end position="136"/>
    </location>
</feature>
<evidence type="ECO:0000313" key="4">
    <source>
        <dbReference type="Proteomes" id="UP000000305"/>
    </source>
</evidence>
<keyword evidence="1" id="KW-0479">Metal-binding</keyword>
<dbReference type="HOGENOM" id="CLU_1519389_0_0_1"/>
<sequence length="177" mass="20120">MKSGTPFICCVDFKNKTIHWRGRNAARLRDIDGYNKTKEGCSALHFVCPRCYQKENLVEVTQLLLDSLILGQLQEQRWMERFSQCLPAEKEHDEPRTTFDSTQKHTKQVNFDPHLPRDVVQCYNCGNLGHISRDCPLPNPHWPKSSTVAGNGTSGLTGQDVFRIGDLRAMVDFGAKN</sequence>
<dbReference type="AlphaFoldDB" id="E9HRB7"/>
<dbReference type="Gene3D" id="4.10.60.10">
    <property type="entry name" value="Zinc finger, CCHC-type"/>
    <property type="match status" value="1"/>
</dbReference>
<protein>
    <recommendedName>
        <fullName evidence="2">CCHC-type domain-containing protein</fullName>
    </recommendedName>
</protein>
<evidence type="ECO:0000313" key="3">
    <source>
        <dbReference type="EMBL" id="EFX65723.1"/>
    </source>
</evidence>
<organism evidence="3 4">
    <name type="scientific">Daphnia pulex</name>
    <name type="common">Water flea</name>
    <dbReference type="NCBI Taxonomy" id="6669"/>
    <lineage>
        <taxon>Eukaryota</taxon>
        <taxon>Metazoa</taxon>
        <taxon>Ecdysozoa</taxon>
        <taxon>Arthropoda</taxon>
        <taxon>Crustacea</taxon>
        <taxon>Branchiopoda</taxon>
        <taxon>Diplostraca</taxon>
        <taxon>Cladocera</taxon>
        <taxon>Anomopoda</taxon>
        <taxon>Daphniidae</taxon>
        <taxon>Daphnia</taxon>
    </lineage>
</organism>
<dbReference type="Pfam" id="PF00098">
    <property type="entry name" value="zf-CCHC"/>
    <property type="match status" value="1"/>
</dbReference>
<dbReference type="InterPro" id="IPR036875">
    <property type="entry name" value="Znf_CCHC_sf"/>
</dbReference>
<dbReference type="InterPro" id="IPR001878">
    <property type="entry name" value="Znf_CCHC"/>
</dbReference>
<accession>E9HRB7</accession>
<dbReference type="SUPFAM" id="SSF57756">
    <property type="entry name" value="Retrovirus zinc finger-like domains"/>
    <property type="match status" value="1"/>
</dbReference>
<dbReference type="Proteomes" id="UP000000305">
    <property type="component" value="Unassembled WGS sequence"/>
</dbReference>
<dbReference type="PROSITE" id="PS50158">
    <property type="entry name" value="ZF_CCHC"/>
    <property type="match status" value="1"/>
</dbReference>
<reference evidence="3 4" key="1">
    <citation type="journal article" date="2011" name="Science">
        <title>The ecoresponsive genome of Daphnia pulex.</title>
        <authorList>
            <person name="Colbourne J.K."/>
            <person name="Pfrender M.E."/>
            <person name="Gilbert D."/>
            <person name="Thomas W.K."/>
            <person name="Tucker A."/>
            <person name="Oakley T.H."/>
            <person name="Tokishita S."/>
            <person name="Aerts A."/>
            <person name="Arnold G.J."/>
            <person name="Basu M.K."/>
            <person name="Bauer D.J."/>
            <person name="Caceres C.E."/>
            <person name="Carmel L."/>
            <person name="Casola C."/>
            <person name="Choi J.H."/>
            <person name="Detter J.C."/>
            <person name="Dong Q."/>
            <person name="Dusheyko S."/>
            <person name="Eads B.D."/>
            <person name="Frohlich T."/>
            <person name="Geiler-Samerotte K.A."/>
            <person name="Gerlach D."/>
            <person name="Hatcher P."/>
            <person name="Jogdeo S."/>
            <person name="Krijgsveld J."/>
            <person name="Kriventseva E.V."/>
            <person name="Kultz D."/>
            <person name="Laforsch C."/>
            <person name="Lindquist E."/>
            <person name="Lopez J."/>
            <person name="Manak J.R."/>
            <person name="Muller J."/>
            <person name="Pangilinan J."/>
            <person name="Patwardhan R.P."/>
            <person name="Pitluck S."/>
            <person name="Pritham E.J."/>
            <person name="Rechtsteiner A."/>
            <person name="Rho M."/>
            <person name="Rogozin I.B."/>
            <person name="Sakarya O."/>
            <person name="Salamov A."/>
            <person name="Schaack S."/>
            <person name="Shapiro H."/>
            <person name="Shiga Y."/>
            <person name="Skalitzky C."/>
            <person name="Smith Z."/>
            <person name="Souvorov A."/>
            <person name="Sung W."/>
            <person name="Tang Z."/>
            <person name="Tsuchiya D."/>
            <person name="Tu H."/>
            <person name="Vos H."/>
            <person name="Wang M."/>
            <person name="Wolf Y.I."/>
            <person name="Yamagata H."/>
            <person name="Yamada T."/>
            <person name="Ye Y."/>
            <person name="Shaw J.R."/>
            <person name="Andrews J."/>
            <person name="Crease T.J."/>
            <person name="Tang H."/>
            <person name="Lucas S.M."/>
            <person name="Robertson H.M."/>
            <person name="Bork P."/>
            <person name="Koonin E.V."/>
            <person name="Zdobnov E.M."/>
            <person name="Grigoriev I.V."/>
            <person name="Lynch M."/>
            <person name="Boore J.L."/>
        </authorList>
    </citation>
    <scope>NUCLEOTIDE SEQUENCE [LARGE SCALE GENOMIC DNA]</scope>
</reference>
<keyword evidence="1" id="KW-0862">Zinc</keyword>
<dbReference type="KEGG" id="dpx:DAPPUDRAFT_117038"/>
<keyword evidence="4" id="KW-1185">Reference proteome</keyword>
<name>E9HRB7_DAPPU</name>